<feature type="region of interest" description="Disordered" evidence="1">
    <location>
        <begin position="20"/>
        <end position="40"/>
    </location>
</feature>
<accession>A0AA47NWZ8</accession>
<dbReference type="AlphaFoldDB" id="A0AA47NWZ8"/>
<organism evidence="2 3">
    <name type="scientific">Merluccius polli</name>
    <name type="common">Benguela hake</name>
    <name type="synonym">Merluccius cadenati</name>
    <dbReference type="NCBI Taxonomy" id="89951"/>
    <lineage>
        <taxon>Eukaryota</taxon>
        <taxon>Metazoa</taxon>
        <taxon>Chordata</taxon>
        <taxon>Craniata</taxon>
        <taxon>Vertebrata</taxon>
        <taxon>Euteleostomi</taxon>
        <taxon>Actinopterygii</taxon>
        <taxon>Neopterygii</taxon>
        <taxon>Teleostei</taxon>
        <taxon>Neoteleostei</taxon>
        <taxon>Acanthomorphata</taxon>
        <taxon>Zeiogadaria</taxon>
        <taxon>Gadariae</taxon>
        <taxon>Gadiformes</taxon>
        <taxon>Gadoidei</taxon>
        <taxon>Merlucciidae</taxon>
        <taxon>Merluccius</taxon>
    </lineage>
</organism>
<proteinExistence type="predicted"/>
<comment type="caution">
    <text evidence="2">The sequence shown here is derived from an EMBL/GenBank/DDBJ whole genome shotgun (WGS) entry which is preliminary data.</text>
</comment>
<gene>
    <name evidence="2" type="ORF">N1851_024329</name>
</gene>
<evidence type="ECO:0000256" key="1">
    <source>
        <dbReference type="SAM" id="MobiDB-lite"/>
    </source>
</evidence>
<name>A0AA47NWZ8_MERPO</name>
<dbReference type="Proteomes" id="UP001174136">
    <property type="component" value="Unassembled WGS sequence"/>
</dbReference>
<keyword evidence="3" id="KW-1185">Reference proteome</keyword>
<sequence length="506" mass="55672">MAEELEELRALVAQLRTDNDRMRQERLPAAPPAPSAPSTDRLVFVPRDRKCPMFRGRSGIGLNEWMEEVEACMRARRLSVFEQAYFVFDHLEGEAREEVKYRPRAEREDPAKIFGILQELYGCSESYVALQEAFFSRRQQEGETLQGFSLALMSLMASVRARAPREMLNADILLRDQFVEHVLDGALRRELKQFVRRQPAATLLDVRGEALRWEREGLPGGSRGRSHSVPSAFGLQCGVQGGPKVVATPAPRSELQEMREMLRLQQEQIPSSDTCHLAVAPSFVGAVRSRVTTLATAMGYGFPVHSPLCLQLWPCRPPGPPIALGTRKTSAHRIAEPQFGGGSHWLSGYFRGVGGSFEAYVIMPTDGRYLELDVMLCSKLIPGCGVLVVRDPPGNVSTLVPGVLGMNIIRRCYRELFGQHGLALFNLPAVAEAPESVTQALQKCHQASAPAHRCTTGRVKVRGNSCSNGYSDADYPSVAAPTGGFYSCQGSRLAFHCAGYAVAQAP</sequence>
<reference evidence="2" key="1">
    <citation type="journal article" date="2023" name="Front. Mar. Sci.">
        <title>A new Merluccius polli reference genome to investigate the effects of global change in West African waters.</title>
        <authorList>
            <person name="Mateo J.L."/>
            <person name="Blanco-Fernandez C."/>
            <person name="Garcia-Vazquez E."/>
            <person name="Machado-Schiaffino G."/>
        </authorList>
    </citation>
    <scope>NUCLEOTIDE SEQUENCE</scope>
    <source>
        <strain evidence="2">C29</strain>
        <tissue evidence="2">Fin</tissue>
    </source>
</reference>
<dbReference type="EMBL" id="JAOPHQ010004552">
    <property type="protein sequence ID" value="KAK0139102.1"/>
    <property type="molecule type" value="Genomic_DNA"/>
</dbReference>
<evidence type="ECO:0000313" key="2">
    <source>
        <dbReference type="EMBL" id="KAK0139102.1"/>
    </source>
</evidence>
<protein>
    <submittedName>
        <fullName evidence="2">Uncharacterized protein</fullName>
    </submittedName>
</protein>
<evidence type="ECO:0000313" key="3">
    <source>
        <dbReference type="Proteomes" id="UP001174136"/>
    </source>
</evidence>